<dbReference type="Gene3D" id="3.20.20.210">
    <property type="match status" value="1"/>
</dbReference>
<sequence>MKGLEFDIERYHPQMEESRRRIEIARQFKEPDRVPIIMQVGNSFFCKMFGVNIRDYYLDAFGDLDLQIEVQVRGLKWLFEELGDDRTSCGIQPDIGPIQEAIVFDLPVEYPDDTSPWIVRTMSLPEAIEKLKLIPPEENPRVLQVFKQREKMKEKVERYGLKVPVWGGLQIHPPLSAACGFLEPEEVMLYLYDDPQLVHRLFEKLLIAFFMLRDFQDRYFGTKTTSIGLADDHSAFVSDEMYRQHVMPYNMLIYARYGINGRHLHADGPNDHHFDTYANIMKLTSMDIGGFSDIANAKRAFAGKVFFWGGLNCKDFYYDFAHAKPFVDRALRIGMPGGGFAFGIGGEVYAGVNPDTLCQVVDYVKRVGRYPVNYHQKPAVSPDEDGTHLASEVG</sequence>
<dbReference type="RefSeq" id="WP_259094826.1">
    <property type="nucleotide sequence ID" value="NZ_CP130454.1"/>
</dbReference>
<reference evidence="2 3" key="1">
    <citation type="submission" date="2022-08" db="EMBL/GenBank/DDBJ databases">
        <title>Bacterial and archaeal communities from various locations to study Microbial Dark Matter (Phase II).</title>
        <authorList>
            <person name="Stepanauskas R."/>
        </authorList>
    </citation>
    <scope>NUCLEOTIDE SEQUENCE [LARGE SCALE GENOMIC DNA]</scope>
    <source>
        <strain evidence="2 3">PD1</strain>
    </source>
</reference>
<evidence type="ECO:0000313" key="3">
    <source>
        <dbReference type="Proteomes" id="UP001204798"/>
    </source>
</evidence>
<dbReference type="Proteomes" id="UP001204798">
    <property type="component" value="Unassembled WGS sequence"/>
</dbReference>
<evidence type="ECO:0000259" key="1">
    <source>
        <dbReference type="Pfam" id="PF01208"/>
    </source>
</evidence>
<comment type="caution">
    <text evidence="2">The sequence shown here is derived from an EMBL/GenBank/DDBJ whole genome shotgun (WGS) entry which is preliminary data.</text>
</comment>
<dbReference type="InterPro" id="IPR038071">
    <property type="entry name" value="UROD/MetE-like_sf"/>
</dbReference>
<proteinExistence type="predicted"/>
<name>A0ABT2ELG9_9BACT</name>
<dbReference type="InterPro" id="IPR052024">
    <property type="entry name" value="Methanogen_methyltrans"/>
</dbReference>
<dbReference type="EMBL" id="JANUCP010000002">
    <property type="protein sequence ID" value="MCS3918784.1"/>
    <property type="molecule type" value="Genomic_DNA"/>
</dbReference>
<dbReference type="SUPFAM" id="SSF51726">
    <property type="entry name" value="UROD/MetE-like"/>
    <property type="match status" value="1"/>
</dbReference>
<accession>A0ABT2ELG9</accession>
<organism evidence="2 3">
    <name type="scientific">Candidatus Fervidibacter sacchari</name>
    <dbReference type="NCBI Taxonomy" id="1448929"/>
    <lineage>
        <taxon>Bacteria</taxon>
        <taxon>Candidatus Fervidibacterota</taxon>
        <taxon>Candidatus Fervidibacter</taxon>
    </lineage>
</organism>
<feature type="domain" description="Uroporphyrinogen decarboxylase (URO-D)" evidence="1">
    <location>
        <begin position="27"/>
        <end position="366"/>
    </location>
</feature>
<dbReference type="Pfam" id="PF01208">
    <property type="entry name" value="URO-D"/>
    <property type="match status" value="1"/>
</dbReference>
<protein>
    <submittedName>
        <fullName evidence="2">Uroporphyrinogen-III decarboxylase</fullName>
    </submittedName>
</protein>
<dbReference type="PANTHER" id="PTHR47099:SF1">
    <property type="entry name" value="METHYLCOBAMIDE:COM METHYLTRANSFERASE MTBA"/>
    <property type="match status" value="1"/>
</dbReference>
<gene>
    <name evidence="2" type="ORF">M2350_001184</name>
</gene>
<keyword evidence="3" id="KW-1185">Reference proteome</keyword>
<dbReference type="InterPro" id="IPR000257">
    <property type="entry name" value="Uroporphyrinogen_deCOase"/>
</dbReference>
<dbReference type="PANTHER" id="PTHR47099">
    <property type="entry name" value="METHYLCOBAMIDE:COM METHYLTRANSFERASE MTBA"/>
    <property type="match status" value="1"/>
</dbReference>
<evidence type="ECO:0000313" key="2">
    <source>
        <dbReference type="EMBL" id="MCS3918784.1"/>
    </source>
</evidence>